<dbReference type="AlphaFoldDB" id="A0A9P5NF33"/>
<reference evidence="1" key="1">
    <citation type="submission" date="2020-11" db="EMBL/GenBank/DDBJ databases">
        <authorList>
            <consortium name="DOE Joint Genome Institute"/>
            <person name="Ahrendt S."/>
            <person name="Riley R."/>
            <person name="Andreopoulos W."/>
            <person name="LaButti K."/>
            <person name="Pangilinan J."/>
            <person name="Ruiz-duenas F.J."/>
            <person name="Barrasa J.M."/>
            <person name="Sanchez-Garcia M."/>
            <person name="Camarero S."/>
            <person name="Miyauchi S."/>
            <person name="Serrano A."/>
            <person name="Linde D."/>
            <person name="Babiker R."/>
            <person name="Drula E."/>
            <person name="Ayuso-Fernandez I."/>
            <person name="Pacheco R."/>
            <person name="Padilla G."/>
            <person name="Ferreira P."/>
            <person name="Barriuso J."/>
            <person name="Kellner H."/>
            <person name="Castanera R."/>
            <person name="Alfaro M."/>
            <person name="Ramirez L."/>
            <person name="Pisabarro A.G."/>
            <person name="Kuo A."/>
            <person name="Tritt A."/>
            <person name="Lipzen A."/>
            <person name="He G."/>
            <person name="Yan M."/>
            <person name="Ng V."/>
            <person name="Cullen D."/>
            <person name="Martin F."/>
            <person name="Rosso M.-N."/>
            <person name="Henrissat B."/>
            <person name="Hibbett D."/>
            <person name="Martinez A.T."/>
            <person name="Grigoriev I.V."/>
        </authorList>
    </citation>
    <scope>NUCLEOTIDE SEQUENCE</scope>
    <source>
        <strain evidence="1">AH 44721</strain>
    </source>
</reference>
<dbReference type="EMBL" id="JADNYJ010000119">
    <property type="protein sequence ID" value="KAF8882902.1"/>
    <property type="molecule type" value="Genomic_DNA"/>
</dbReference>
<evidence type="ECO:0000313" key="1">
    <source>
        <dbReference type="EMBL" id="KAF8882902.1"/>
    </source>
</evidence>
<proteinExistence type="predicted"/>
<accession>A0A9P5NF33</accession>
<comment type="caution">
    <text evidence="1">The sequence shown here is derived from an EMBL/GenBank/DDBJ whole genome shotgun (WGS) entry which is preliminary data.</text>
</comment>
<organism evidence="1 2">
    <name type="scientific">Gymnopilus junonius</name>
    <name type="common">Spectacular rustgill mushroom</name>
    <name type="synonym">Gymnopilus spectabilis subsp. junonius</name>
    <dbReference type="NCBI Taxonomy" id="109634"/>
    <lineage>
        <taxon>Eukaryota</taxon>
        <taxon>Fungi</taxon>
        <taxon>Dikarya</taxon>
        <taxon>Basidiomycota</taxon>
        <taxon>Agaricomycotina</taxon>
        <taxon>Agaricomycetes</taxon>
        <taxon>Agaricomycetidae</taxon>
        <taxon>Agaricales</taxon>
        <taxon>Agaricineae</taxon>
        <taxon>Hymenogastraceae</taxon>
        <taxon>Gymnopilus</taxon>
    </lineage>
</organism>
<name>A0A9P5NF33_GYMJU</name>
<sequence length="139" mass="16002">MPQSEKARQVLPPPPKLWKLSSDPKERVPLMVFGWPISVDNRREWANRFQIPTEVPQYNRLDNAWKHMGSLLPDKAKRAKLVRYNGGKGTVAMCIIIGSNKDERDLKRARNRTVISETSDVLQVDVEPQWLMVADQPDN</sequence>
<keyword evidence="2" id="KW-1185">Reference proteome</keyword>
<evidence type="ECO:0000313" key="2">
    <source>
        <dbReference type="Proteomes" id="UP000724874"/>
    </source>
</evidence>
<protein>
    <submittedName>
        <fullName evidence="1">Uncharacterized protein</fullName>
    </submittedName>
</protein>
<gene>
    <name evidence="1" type="ORF">CPB84DRAFT_1965286</name>
</gene>
<dbReference type="OrthoDB" id="2990015at2759"/>
<dbReference type="Proteomes" id="UP000724874">
    <property type="component" value="Unassembled WGS sequence"/>
</dbReference>